<dbReference type="Gene3D" id="3.90.76.10">
    <property type="entry name" value="Dipeptide-binding Protein, Domain 1"/>
    <property type="match status" value="1"/>
</dbReference>
<evidence type="ECO:0000256" key="4">
    <source>
        <dbReference type="ARBA" id="ARBA00022729"/>
    </source>
</evidence>
<dbReference type="PATRIC" id="fig|1423772.3.peg.146"/>
<dbReference type="PANTHER" id="PTHR30290:SF10">
    <property type="entry name" value="PERIPLASMIC OLIGOPEPTIDE-BINDING PROTEIN-RELATED"/>
    <property type="match status" value="1"/>
</dbReference>
<keyword evidence="3" id="KW-0813">Transport</keyword>
<gene>
    <name evidence="7" type="ORF">FC48_GL000133</name>
</gene>
<dbReference type="GO" id="GO:1904680">
    <property type="term" value="F:peptide transmembrane transporter activity"/>
    <property type="evidence" value="ECO:0007669"/>
    <property type="project" value="TreeGrafter"/>
</dbReference>
<evidence type="ECO:0000256" key="1">
    <source>
        <dbReference type="ARBA" id="ARBA00004196"/>
    </source>
</evidence>
<dbReference type="PANTHER" id="PTHR30290">
    <property type="entry name" value="PERIPLASMIC BINDING COMPONENT OF ABC TRANSPORTER"/>
    <property type="match status" value="1"/>
</dbReference>
<proteinExistence type="inferred from homology"/>
<dbReference type="Gene3D" id="3.40.190.10">
    <property type="entry name" value="Periplasmic binding protein-like II"/>
    <property type="match status" value="1"/>
</dbReference>
<keyword evidence="5" id="KW-0571">Peptide transport</keyword>
<evidence type="ECO:0000259" key="6">
    <source>
        <dbReference type="Pfam" id="PF00496"/>
    </source>
</evidence>
<dbReference type="GO" id="GO:0043190">
    <property type="term" value="C:ATP-binding cassette (ABC) transporter complex"/>
    <property type="evidence" value="ECO:0007669"/>
    <property type="project" value="InterPro"/>
</dbReference>
<evidence type="ECO:0000256" key="5">
    <source>
        <dbReference type="ARBA" id="ARBA00022856"/>
    </source>
</evidence>
<sequence length="551" mass="61469">MLDTLDKGDEFKMKKRNLMAFVGILLAGGILAGCSNSNNSKSNSDPQAMKAAVSDQMATLNTAKYSDMISLEAMDNAFEGLYRFDSKGKPVLAGAQSVSHNEAQDVYTFKLRKDAKWSNGDHVTAKDYVYAWQNLIAPATASPNSQRLDPIKNAQAIRKGEMQPDQLGVKALDDQTLQVELEAPISYLDELLTGAPFFPKNEKVVTKYGDKYGTTSDKTVYNGPFVVSGWKGTNDTWSYVKNNNYWDKKNVKLKRADIQVVKDTSTAGKLFQTNKLDYTILGNEFAKQYANNPGYHSKKIPLIGYLGFNTKRDITGNVHARKAIAQGFDKKLLVKNVLNAGTPLNGIVPADFAYNSETGKEYRKQAGDLLPYDKKVAQSEWEQAKKELGQNELTLEVLTSDTNEAKQVGNYLQSQLEQNLPGLKVNLRAIPLKSRLAATTAYDYDVVYGTWQPDYADPVNFISDGGQYHLNTDYQNQEFWNDLDQAAGEYASQPAKRWEALIDAEKHLIKDDTYTAPVYQGAMTYLLNSRVKGLNISPYGTVLLYRDVELK</sequence>
<accession>A0A0R2B7Z0</accession>
<dbReference type="Gene3D" id="3.10.105.10">
    <property type="entry name" value="Dipeptide-binding Protein, Domain 3"/>
    <property type="match status" value="1"/>
</dbReference>
<comment type="caution">
    <text evidence="7">The sequence shown here is derived from an EMBL/GenBank/DDBJ whole genome shotgun (WGS) entry which is preliminary data.</text>
</comment>
<dbReference type="GO" id="GO:0030313">
    <property type="term" value="C:cell envelope"/>
    <property type="evidence" value="ECO:0007669"/>
    <property type="project" value="UniProtKB-SubCell"/>
</dbReference>
<dbReference type="Proteomes" id="UP000051612">
    <property type="component" value="Unassembled WGS sequence"/>
</dbReference>
<keyword evidence="4" id="KW-0732">Signal</keyword>
<comment type="similarity">
    <text evidence="2">Belongs to the bacterial solute-binding protein 5 family.</text>
</comment>
<dbReference type="EMBL" id="AYYN01000065">
    <property type="protein sequence ID" value="KRM75599.1"/>
    <property type="molecule type" value="Genomic_DNA"/>
</dbReference>
<dbReference type="CDD" id="cd08504">
    <property type="entry name" value="PBP2_OppA"/>
    <property type="match status" value="1"/>
</dbReference>
<dbReference type="SUPFAM" id="SSF53850">
    <property type="entry name" value="Periplasmic binding protein-like II"/>
    <property type="match status" value="1"/>
</dbReference>
<evidence type="ECO:0000313" key="8">
    <source>
        <dbReference type="Proteomes" id="UP000051612"/>
    </source>
</evidence>
<dbReference type="Pfam" id="PF00496">
    <property type="entry name" value="SBP_bac_5"/>
    <property type="match status" value="1"/>
</dbReference>
<evidence type="ECO:0000313" key="7">
    <source>
        <dbReference type="EMBL" id="KRM75599.1"/>
    </source>
</evidence>
<dbReference type="InterPro" id="IPR030678">
    <property type="entry name" value="Peptide/Ni-bd"/>
</dbReference>
<dbReference type="FunFam" id="3.90.76.10:FF:000001">
    <property type="entry name" value="Oligopeptide ABC transporter substrate-binding protein"/>
    <property type="match status" value="1"/>
</dbReference>
<reference evidence="7 8" key="1">
    <citation type="journal article" date="2015" name="Genome Announc.">
        <title>Expanding the biotechnology potential of lactobacilli through comparative genomics of 213 strains and associated genera.</title>
        <authorList>
            <person name="Sun Z."/>
            <person name="Harris H.M."/>
            <person name="McCann A."/>
            <person name="Guo C."/>
            <person name="Argimon S."/>
            <person name="Zhang W."/>
            <person name="Yang X."/>
            <person name="Jeffery I.B."/>
            <person name="Cooney J.C."/>
            <person name="Kagawa T.F."/>
            <person name="Liu W."/>
            <person name="Song Y."/>
            <person name="Salvetti E."/>
            <person name="Wrobel A."/>
            <person name="Rasinkangas P."/>
            <person name="Parkhill J."/>
            <person name="Rea M.C."/>
            <person name="O'Sullivan O."/>
            <person name="Ritari J."/>
            <person name="Douillard F.P."/>
            <person name="Paul Ross R."/>
            <person name="Yang R."/>
            <person name="Briner A.E."/>
            <person name="Felis G.E."/>
            <person name="de Vos W.M."/>
            <person name="Barrangou R."/>
            <person name="Klaenhammer T.R."/>
            <person name="Caufield P.W."/>
            <person name="Cui Y."/>
            <person name="Zhang H."/>
            <person name="O'Toole P.W."/>
        </authorList>
    </citation>
    <scope>NUCLEOTIDE SEQUENCE [LARGE SCALE GENOMIC DNA]</scope>
    <source>
        <strain evidence="7 8">DSM 20452</strain>
    </source>
</reference>
<dbReference type="AlphaFoldDB" id="A0A0R2B7Z0"/>
<protein>
    <submittedName>
        <fullName evidence="7">Oligopeptide ABC superfamily ATP binding cassette transporter, binding protein</fullName>
    </submittedName>
</protein>
<organism evidence="7 8">
    <name type="scientific">Ligilactobacillus murinus DSM 20452 = NBRC 14221</name>
    <dbReference type="NCBI Taxonomy" id="1423772"/>
    <lineage>
        <taxon>Bacteria</taxon>
        <taxon>Bacillati</taxon>
        <taxon>Bacillota</taxon>
        <taxon>Bacilli</taxon>
        <taxon>Lactobacillales</taxon>
        <taxon>Lactobacillaceae</taxon>
        <taxon>Ligilactobacillus</taxon>
    </lineage>
</organism>
<dbReference type="GO" id="GO:0042597">
    <property type="term" value="C:periplasmic space"/>
    <property type="evidence" value="ECO:0007669"/>
    <property type="project" value="UniProtKB-ARBA"/>
</dbReference>
<dbReference type="PIRSF" id="PIRSF002741">
    <property type="entry name" value="MppA"/>
    <property type="match status" value="1"/>
</dbReference>
<evidence type="ECO:0000256" key="3">
    <source>
        <dbReference type="ARBA" id="ARBA00022448"/>
    </source>
</evidence>
<dbReference type="PROSITE" id="PS51257">
    <property type="entry name" value="PROKAR_LIPOPROTEIN"/>
    <property type="match status" value="1"/>
</dbReference>
<feature type="domain" description="Solute-binding protein family 5" evidence="6">
    <location>
        <begin position="91"/>
        <end position="463"/>
    </location>
</feature>
<comment type="subcellular location">
    <subcellularLocation>
        <location evidence="1">Cell envelope</location>
    </subcellularLocation>
</comment>
<dbReference type="InterPro" id="IPR039424">
    <property type="entry name" value="SBP_5"/>
</dbReference>
<keyword evidence="5" id="KW-0653">Protein transport</keyword>
<name>A0A0R2B7Z0_9LACO</name>
<dbReference type="GO" id="GO:0015833">
    <property type="term" value="P:peptide transport"/>
    <property type="evidence" value="ECO:0007669"/>
    <property type="project" value="UniProtKB-KW"/>
</dbReference>
<evidence type="ECO:0000256" key="2">
    <source>
        <dbReference type="ARBA" id="ARBA00005695"/>
    </source>
</evidence>
<dbReference type="InterPro" id="IPR000914">
    <property type="entry name" value="SBP_5_dom"/>
</dbReference>